<dbReference type="SMART" id="SM00382">
    <property type="entry name" value="AAA"/>
    <property type="match status" value="1"/>
</dbReference>
<dbReference type="PANTHER" id="PTHR35894:SF1">
    <property type="entry name" value="PHOSPHORIBULOKINASE _ URIDINE KINASE FAMILY"/>
    <property type="match status" value="1"/>
</dbReference>
<dbReference type="Gene3D" id="3.40.50.300">
    <property type="entry name" value="P-loop containing nucleotide triphosphate hydrolases"/>
    <property type="match status" value="1"/>
</dbReference>
<dbReference type="GO" id="GO:0016887">
    <property type="term" value="F:ATP hydrolysis activity"/>
    <property type="evidence" value="ECO:0007669"/>
    <property type="project" value="InterPro"/>
</dbReference>
<feature type="domain" description="AAA+ ATPase" evidence="1">
    <location>
        <begin position="41"/>
        <end position="166"/>
    </location>
</feature>
<dbReference type="InterPro" id="IPR003593">
    <property type="entry name" value="AAA+_ATPase"/>
</dbReference>
<dbReference type="EMBL" id="ATBP01000354">
    <property type="protein sequence ID" value="ETR70885.1"/>
    <property type="molecule type" value="Genomic_DNA"/>
</dbReference>
<sequence length="263" mass="30149">MFTGYFKMKGQPFKENTALDMLLCDERFEQALARLKYFRDCGQLALIVGQTGTGKTSLLKLFMKDLPPNLYKPIFIQLTNLNPNAFLRMVVNRLGDIPKLGKERNFDQIIARIKQNESEVLFIIDESHLMSLQSFIDLRLLISHCTDTNLRIKVLLCGQESLSDKLKRYELRDLVNRINVQYYLKTLSKSQTIAYIDHRLKSVGISERIFDTEAKNLIHDYSGGNPRQINNISVACLINAASKKIQKIGEILVNEAMAEFRLG</sequence>
<reference evidence="3" key="1">
    <citation type="submission" date="2012-11" db="EMBL/GenBank/DDBJ databases">
        <authorList>
            <person name="Lucero-Rivera Y.E."/>
            <person name="Tovar-Ramirez D."/>
        </authorList>
    </citation>
    <scope>NUCLEOTIDE SEQUENCE [LARGE SCALE GENOMIC DNA]</scope>
    <source>
        <strain evidence="3">Araruama</strain>
    </source>
</reference>
<dbReference type="Proteomes" id="UP000189670">
    <property type="component" value="Unassembled WGS sequence"/>
</dbReference>
<dbReference type="InterPro" id="IPR049945">
    <property type="entry name" value="AAA_22"/>
</dbReference>
<name>A0A1V1P852_9BACT</name>
<dbReference type="PANTHER" id="PTHR35894">
    <property type="entry name" value="GENERAL SECRETION PATHWAY PROTEIN A-RELATED"/>
    <property type="match status" value="1"/>
</dbReference>
<gene>
    <name evidence="2" type="ORF">OMM_02914</name>
</gene>
<evidence type="ECO:0000313" key="3">
    <source>
        <dbReference type="Proteomes" id="UP000189670"/>
    </source>
</evidence>
<dbReference type="SUPFAM" id="SSF52540">
    <property type="entry name" value="P-loop containing nucleoside triphosphate hydrolases"/>
    <property type="match status" value="1"/>
</dbReference>
<dbReference type="AlphaFoldDB" id="A0A1V1P852"/>
<dbReference type="InterPro" id="IPR027417">
    <property type="entry name" value="P-loop_NTPase"/>
</dbReference>
<organism evidence="2 3">
    <name type="scientific">Candidatus Magnetoglobus multicellularis str. Araruama</name>
    <dbReference type="NCBI Taxonomy" id="890399"/>
    <lineage>
        <taxon>Bacteria</taxon>
        <taxon>Pseudomonadati</taxon>
        <taxon>Thermodesulfobacteriota</taxon>
        <taxon>Desulfobacteria</taxon>
        <taxon>Desulfobacterales</taxon>
        <taxon>Desulfobacteraceae</taxon>
        <taxon>Candidatus Magnetoglobus</taxon>
    </lineage>
</organism>
<evidence type="ECO:0000313" key="2">
    <source>
        <dbReference type="EMBL" id="ETR70885.1"/>
    </source>
</evidence>
<proteinExistence type="predicted"/>
<protein>
    <submittedName>
        <fullName evidence="2">ISChy3, orf3</fullName>
    </submittedName>
</protein>
<evidence type="ECO:0000259" key="1">
    <source>
        <dbReference type="SMART" id="SM00382"/>
    </source>
</evidence>
<dbReference type="Pfam" id="PF13401">
    <property type="entry name" value="AAA_22"/>
    <property type="match status" value="1"/>
</dbReference>
<accession>A0A1V1P852</accession>
<dbReference type="InterPro" id="IPR052026">
    <property type="entry name" value="ExeA_AAA_ATPase_DNA-bind"/>
</dbReference>
<comment type="caution">
    <text evidence="2">The sequence shown here is derived from an EMBL/GenBank/DDBJ whole genome shotgun (WGS) entry which is preliminary data.</text>
</comment>